<reference evidence="3 4" key="1">
    <citation type="journal article" date="2021" name="BMC Genomics">
        <title>Datura genome reveals duplications of psychoactive alkaloid biosynthetic genes and high mutation rate following tissue culture.</title>
        <authorList>
            <person name="Rajewski A."/>
            <person name="Carter-House D."/>
            <person name="Stajich J."/>
            <person name="Litt A."/>
        </authorList>
    </citation>
    <scope>NUCLEOTIDE SEQUENCE [LARGE SCALE GENOMIC DNA]</scope>
    <source>
        <strain evidence="3">AR-01</strain>
    </source>
</reference>
<name>A0ABS8VD48_DATST</name>
<proteinExistence type="predicted"/>
<keyword evidence="1" id="KW-0378">Hydrolase</keyword>
<sequence length="100" mass="11118">MPPGICRRGTDLNAIVIAFQVPQESSLQNWIEDLYWKQLDISYPGMEGAMVYHGFYSAYHNNGHCVRVQSALERAKKLYEDIQIIVTGHSMGGAMAASVA</sequence>
<dbReference type="Pfam" id="PF01764">
    <property type="entry name" value="Lipase_3"/>
    <property type="match status" value="1"/>
</dbReference>
<dbReference type="InterPro" id="IPR029058">
    <property type="entry name" value="AB_hydrolase_fold"/>
</dbReference>
<dbReference type="InterPro" id="IPR002921">
    <property type="entry name" value="Fungal_lipase-type"/>
</dbReference>
<organism evidence="3 4">
    <name type="scientific">Datura stramonium</name>
    <name type="common">Jimsonweed</name>
    <name type="synonym">Common thornapple</name>
    <dbReference type="NCBI Taxonomy" id="4076"/>
    <lineage>
        <taxon>Eukaryota</taxon>
        <taxon>Viridiplantae</taxon>
        <taxon>Streptophyta</taxon>
        <taxon>Embryophyta</taxon>
        <taxon>Tracheophyta</taxon>
        <taxon>Spermatophyta</taxon>
        <taxon>Magnoliopsida</taxon>
        <taxon>eudicotyledons</taxon>
        <taxon>Gunneridae</taxon>
        <taxon>Pentapetalae</taxon>
        <taxon>asterids</taxon>
        <taxon>lamiids</taxon>
        <taxon>Solanales</taxon>
        <taxon>Solanaceae</taxon>
        <taxon>Solanoideae</taxon>
        <taxon>Datureae</taxon>
        <taxon>Datura</taxon>
    </lineage>
</organism>
<dbReference type="CDD" id="cd00519">
    <property type="entry name" value="Lipase_3"/>
    <property type="match status" value="1"/>
</dbReference>
<dbReference type="Gene3D" id="3.40.50.1820">
    <property type="entry name" value="alpha/beta hydrolase"/>
    <property type="match status" value="1"/>
</dbReference>
<dbReference type="PANTHER" id="PTHR45856">
    <property type="entry name" value="ALPHA/BETA-HYDROLASES SUPERFAMILY PROTEIN"/>
    <property type="match status" value="1"/>
</dbReference>
<evidence type="ECO:0000313" key="3">
    <source>
        <dbReference type="EMBL" id="MCD9645193.1"/>
    </source>
</evidence>
<evidence type="ECO:0000313" key="4">
    <source>
        <dbReference type="Proteomes" id="UP000823775"/>
    </source>
</evidence>
<protein>
    <recommendedName>
        <fullName evidence="2">Fungal lipase-type domain-containing protein</fullName>
    </recommendedName>
</protein>
<gene>
    <name evidence="3" type="ORF">HAX54_033929</name>
</gene>
<keyword evidence="4" id="KW-1185">Reference proteome</keyword>
<dbReference type="SUPFAM" id="SSF53474">
    <property type="entry name" value="alpha/beta-Hydrolases"/>
    <property type="match status" value="1"/>
</dbReference>
<feature type="domain" description="Fungal lipase-type" evidence="2">
    <location>
        <begin position="26"/>
        <end position="97"/>
    </location>
</feature>
<dbReference type="PANTHER" id="PTHR45856:SF11">
    <property type="entry name" value="FUNGAL LIPASE-LIKE DOMAIN-CONTAINING PROTEIN"/>
    <property type="match status" value="1"/>
</dbReference>
<evidence type="ECO:0000259" key="2">
    <source>
        <dbReference type="Pfam" id="PF01764"/>
    </source>
</evidence>
<dbReference type="InterPro" id="IPR051218">
    <property type="entry name" value="Sec_MonoDiacylglyc_Lipase"/>
</dbReference>
<dbReference type="Proteomes" id="UP000823775">
    <property type="component" value="Unassembled WGS sequence"/>
</dbReference>
<accession>A0ABS8VD48</accession>
<evidence type="ECO:0000256" key="1">
    <source>
        <dbReference type="ARBA" id="ARBA00022801"/>
    </source>
</evidence>
<comment type="caution">
    <text evidence="3">The sequence shown here is derived from an EMBL/GenBank/DDBJ whole genome shotgun (WGS) entry which is preliminary data.</text>
</comment>
<dbReference type="EMBL" id="JACEIK010004360">
    <property type="protein sequence ID" value="MCD9645193.1"/>
    <property type="molecule type" value="Genomic_DNA"/>
</dbReference>